<protein>
    <submittedName>
        <fullName evidence="1">Uncharacterized protein</fullName>
    </submittedName>
</protein>
<gene>
    <name evidence="1" type="ORF">EZS28_044408</name>
</gene>
<dbReference type="AlphaFoldDB" id="A0A5J4TNQ6"/>
<proteinExistence type="predicted"/>
<accession>A0A5J4TNQ6</accession>
<name>A0A5J4TNQ6_9EUKA</name>
<dbReference type="Proteomes" id="UP000324800">
    <property type="component" value="Unassembled WGS sequence"/>
</dbReference>
<evidence type="ECO:0000313" key="1">
    <source>
        <dbReference type="EMBL" id="KAA6360064.1"/>
    </source>
</evidence>
<reference evidence="1 2" key="1">
    <citation type="submission" date="2019-03" db="EMBL/GenBank/DDBJ databases">
        <title>Single cell metagenomics reveals metabolic interactions within the superorganism composed of flagellate Streblomastix strix and complex community of Bacteroidetes bacteria on its surface.</title>
        <authorList>
            <person name="Treitli S.C."/>
            <person name="Kolisko M."/>
            <person name="Husnik F."/>
            <person name="Keeling P."/>
            <person name="Hampl V."/>
        </authorList>
    </citation>
    <scope>NUCLEOTIDE SEQUENCE [LARGE SCALE GENOMIC DNA]</scope>
    <source>
        <strain evidence="1">ST1C</strain>
    </source>
</reference>
<dbReference type="EMBL" id="SNRW01027484">
    <property type="protein sequence ID" value="KAA6360064.1"/>
    <property type="molecule type" value="Genomic_DNA"/>
</dbReference>
<sequence length="92" mass="10720">MAEWQWQHLNVEYHTLRTLRTLRTLVYFTSFIHSSSTSHQPQFFDMGHSGQSISSIQYINGRMVMALSQCRVSYTQDTQDTQDTSSFHTNSP</sequence>
<organism evidence="1 2">
    <name type="scientific">Streblomastix strix</name>
    <dbReference type="NCBI Taxonomy" id="222440"/>
    <lineage>
        <taxon>Eukaryota</taxon>
        <taxon>Metamonada</taxon>
        <taxon>Preaxostyla</taxon>
        <taxon>Oxymonadida</taxon>
        <taxon>Streblomastigidae</taxon>
        <taxon>Streblomastix</taxon>
    </lineage>
</organism>
<evidence type="ECO:0000313" key="2">
    <source>
        <dbReference type="Proteomes" id="UP000324800"/>
    </source>
</evidence>
<comment type="caution">
    <text evidence="1">The sequence shown here is derived from an EMBL/GenBank/DDBJ whole genome shotgun (WGS) entry which is preliminary data.</text>
</comment>